<keyword evidence="3" id="KW-1185">Reference proteome</keyword>
<dbReference type="OrthoDB" id="5294870at2"/>
<dbReference type="RefSeq" id="WP_063705332.1">
    <property type="nucleotide sequence ID" value="NZ_LUUB01000087.1"/>
</dbReference>
<proteinExistence type="predicted"/>
<protein>
    <submittedName>
        <fullName evidence="2">EthD like-protein</fullName>
    </submittedName>
</protein>
<dbReference type="GO" id="GO:0016491">
    <property type="term" value="F:oxidoreductase activity"/>
    <property type="evidence" value="ECO:0007669"/>
    <property type="project" value="InterPro"/>
</dbReference>
<dbReference type="InterPro" id="IPR011008">
    <property type="entry name" value="Dimeric_a/b-barrel"/>
</dbReference>
<dbReference type="PANTHER" id="PTHR40260">
    <property type="entry name" value="BLR8190 PROTEIN"/>
    <property type="match status" value="1"/>
</dbReference>
<dbReference type="Gene3D" id="3.30.70.100">
    <property type="match status" value="1"/>
</dbReference>
<dbReference type="PANTHER" id="PTHR40260:SF2">
    <property type="entry name" value="BLR8190 PROTEIN"/>
    <property type="match status" value="1"/>
</dbReference>
<dbReference type="Proteomes" id="UP000076959">
    <property type="component" value="Unassembled WGS sequence"/>
</dbReference>
<dbReference type="InterPro" id="IPR009799">
    <property type="entry name" value="EthD_dom"/>
</dbReference>
<comment type="caution">
    <text evidence="2">The sequence shown here is derived from an EMBL/GenBank/DDBJ whole genome shotgun (WGS) entry which is preliminary data.</text>
</comment>
<feature type="domain" description="EthD" evidence="1">
    <location>
        <begin position="11"/>
        <end position="89"/>
    </location>
</feature>
<dbReference type="Pfam" id="PF07110">
    <property type="entry name" value="EthD"/>
    <property type="match status" value="1"/>
</dbReference>
<evidence type="ECO:0000259" key="1">
    <source>
        <dbReference type="Pfam" id="PF07110"/>
    </source>
</evidence>
<evidence type="ECO:0000313" key="2">
    <source>
        <dbReference type="EMBL" id="OAF04259.1"/>
    </source>
</evidence>
<dbReference type="NCBIfam" id="TIGR02118">
    <property type="entry name" value="EthD family reductase"/>
    <property type="match status" value="1"/>
</dbReference>
<dbReference type="EMBL" id="LUUB01000087">
    <property type="protein sequence ID" value="OAF04259.1"/>
    <property type="molecule type" value="Genomic_DNA"/>
</dbReference>
<organism evidence="2 3">
    <name type="scientific">Bradyrhizobium centrolobii</name>
    <dbReference type="NCBI Taxonomy" id="1505087"/>
    <lineage>
        <taxon>Bacteria</taxon>
        <taxon>Pseudomonadati</taxon>
        <taxon>Pseudomonadota</taxon>
        <taxon>Alphaproteobacteria</taxon>
        <taxon>Hyphomicrobiales</taxon>
        <taxon>Nitrobacteraceae</taxon>
        <taxon>Bradyrhizobium</taxon>
    </lineage>
</organism>
<name>A0A176YEH4_9BRAD</name>
<reference evidence="2 3" key="1">
    <citation type="submission" date="2016-03" db="EMBL/GenBank/DDBJ databases">
        <title>Draft Genome Sequence of the Strain BR 10245 (Bradyrhizobium sp.) isolated from nodules of Centrolobium paraense.</title>
        <authorList>
            <person name="Simoes-Araujo J.L.Sr."/>
            <person name="Barauna A.C."/>
            <person name="Silva K."/>
            <person name="Zilli J.E."/>
        </authorList>
    </citation>
    <scope>NUCLEOTIDE SEQUENCE [LARGE SCALE GENOMIC DNA]</scope>
    <source>
        <strain evidence="2 3">BR 10245</strain>
    </source>
</reference>
<sequence length="102" mass="10682">MADLVVLYKMPTDPAAFDKYYYETHVPLAKKMPGLRKYTVTKGPIMTPGGPSPLHLIATLTFDSMAAIGAARASPEGQAAAADVAKFATGGADVHFAETAVV</sequence>
<dbReference type="SUPFAM" id="SSF54909">
    <property type="entry name" value="Dimeric alpha+beta barrel"/>
    <property type="match status" value="1"/>
</dbReference>
<accession>A0A176YEH4</accession>
<gene>
    <name evidence="2" type="ORF">AYJ54_24425</name>
</gene>
<dbReference type="AlphaFoldDB" id="A0A176YEH4"/>
<evidence type="ECO:0000313" key="3">
    <source>
        <dbReference type="Proteomes" id="UP000076959"/>
    </source>
</evidence>